<evidence type="ECO:0000256" key="5">
    <source>
        <dbReference type="ARBA" id="ARBA00017036"/>
    </source>
</evidence>
<accession>A0AA38H6L7</accession>
<dbReference type="GO" id="GO:0032502">
    <property type="term" value="P:developmental process"/>
    <property type="evidence" value="ECO:0007669"/>
    <property type="project" value="TreeGrafter"/>
</dbReference>
<organism evidence="12 13">
    <name type="scientific">Dioszegia hungarica</name>
    <dbReference type="NCBI Taxonomy" id="4972"/>
    <lineage>
        <taxon>Eukaryota</taxon>
        <taxon>Fungi</taxon>
        <taxon>Dikarya</taxon>
        <taxon>Basidiomycota</taxon>
        <taxon>Agaricomycotina</taxon>
        <taxon>Tremellomycetes</taxon>
        <taxon>Tremellales</taxon>
        <taxon>Bulleribasidiaceae</taxon>
        <taxon>Dioszegia</taxon>
    </lineage>
</organism>
<evidence type="ECO:0000256" key="7">
    <source>
        <dbReference type="ARBA" id="ARBA00022490"/>
    </source>
</evidence>
<keyword evidence="9" id="KW-0539">Nucleus</keyword>
<evidence type="ECO:0000256" key="6">
    <source>
        <dbReference type="ARBA" id="ARBA00022448"/>
    </source>
</evidence>
<evidence type="ECO:0000256" key="10">
    <source>
        <dbReference type="SAM" id="MobiDB-lite"/>
    </source>
</evidence>
<feature type="compositionally biased region" description="Basic residues" evidence="10">
    <location>
        <begin position="42"/>
        <end position="55"/>
    </location>
</feature>
<keyword evidence="8" id="KW-0653">Protein transport</keyword>
<dbReference type="GO" id="GO:0005634">
    <property type="term" value="C:nucleus"/>
    <property type="evidence" value="ECO:0007669"/>
    <property type="project" value="UniProtKB-SubCell"/>
</dbReference>
<dbReference type="GO" id="GO:0005737">
    <property type="term" value="C:cytoplasm"/>
    <property type="evidence" value="ECO:0007669"/>
    <property type="project" value="UniProtKB-SubCell"/>
</dbReference>
<dbReference type="PANTHER" id="PTHR31196:SF2">
    <property type="entry name" value="RNA POLYMERASE II NUCLEAR LOCALIZATION PROTEIN SLC7A6OS-RELATED"/>
    <property type="match status" value="1"/>
</dbReference>
<dbReference type="InterPro" id="IPR013883">
    <property type="entry name" value="TF_Iwr1_dom"/>
</dbReference>
<proteinExistence type="inferred from homology"/>
<gene>
    <name evidence="12" type="ORF">MKK02DRAFT_37668</name>
</gene>
<feature type="region of interest" description="Disordered" evidence="10">
    <location>
        <begin position="1"/>
        <end position="55"/>
    </location>
</feature>
<evidence type="ECO:0000259" key="11">
    <source>
        <dbReference type="Pfam" id="PF08574"/>
    </source>
</evidence>
<feature type="compositionally biased region" description="Low complexity" evidence="10">
    <location>
        <begin position="282"/>
        <end position="293"/>
    </location>
</feature>
<feature type="region of interest" description="Disordered" evidence="10">
    <location>
        <begin position="79"/>
        <end position="142"/>
    </location>
</feature>
<feature type="compositionally biased region" description="Low complexity" evidence="10">
    <location>
        <begin position="27"/>
        <end position="38"/>
    </location>
</feature>
<dbReference type="Pfam" id="PF08574">
    <property type="entry name" value="Iwr1"/>
    <property type="match status" value="1"/>
</dbReference>
<sequence>MDAGPSYTVLRIKRKATEPPLSSLVIQDQDPSHPSSSQYGTPKRRRDVSYRPKARGIFKLADTVPDSWVGRGEEGEVLKERIKGLMDSVPGGSGKGKERETEQEQADEEATMNEPKAQLEPAPASESQPRPRTPPSASAGLQYRVVSQLGAVSSLPKRKGKGLGGGLNVPPVLRSYADVQAEEQAKSLFRFIDAQAVSSASPSGAGATQPSKEEVEDPQMAAFQNMLDEYLTLERTEAAQKEAEEEYVYDLYYRDIRDASIAGVRAGDGTSATSIGALIGFSDLSPPSTPSSSEPEDEADEDSNDEDFYRNDYPEDEDADEDMEGFDDAFGSDEDGSEDGEGGGGGEDDEGRGGTWGYRG</sequence>
<feature type="region of interest" description="Disordered" evidence="10">
    <location>
        <begin position="279"/>
        <end position="360"/>
    </location>
</feature>
<dbReference type="GO" id="GO:0015031">
    <property type="term" value="P:protein transport"/>
    <property type="evidence" value="ECO:0007669"/>
    <property type="project" value="UniProtKB-KW"/>
</dbReference>
<name>A0AA38H6L7_9TREE</name>
<comment type="similarity">
    <text evidence="4">Belongs to the IWR1/SLC7A6OS family.</text>
</comment>
<dbReference type="EMBL" id="JAKWFO010000006">
    <property type="protein sequence ID" value="KAI9634792.1"/>
    <property type="molecule type" value="Genomic_DNA"/>
</dbReference>
<evidence type="ECO:0000256" key="1">
    <source>
        <dbReference type="ARBA" id="ARBA00003202"/>
    </source>
</evidence>
<keyword evidence="6" id="KW-0813">Transport</keyword>
<evidence type="ECO:0000313" key="13">
    <source>
        <dbReference type="Proteomes" id="UP001164286"/>
    </source>
</evidence>
<dbReference type="AlphaFoldDB" id="A0AA38H6L7"/>
<comment type="caution">
    <text evidence="12">The sequence shown here is derived from an EMBL/GenBank/DDBJ whole genome shotgun (WGS) entry which is preliminary data.</text>
</comment>
<comment type="subcellular location">
    <subcellularLocation>
        <location evidence="3">Cytoplasm</location>
    </subcellularLocation>
    <subcellularLocation>
        <location evidence="2">Nucleus</location>
    </subcellularLocation>
</comment>
<evidence type="ECO:0000256" key="2">
    <source>
        <dbReference type="ARBA" id="ARBA00004123"/>
    </source>
</evidence>
<comment type="function">
    <text evidence="1">Directs RNA polymerase II nuclear import.</text>
</comment>
<feature type="compositionally biased region" description="Acidic residues" evidence="10">
    <location>
        <begin position="314"/>
        <end position="350"/>
    </location>
</feature>
<evidence type="ECO:0000256" key="4">
    <source>
        <dbReference type="ARBA" id="ARBA00010218"/>
    </source>
</evidence>
<reference evidence="12" key="1">
    <citation type="journal article" date="2022" name="G3 (Bethesda)">
        <title>High quality genome of the basidiomycete yeast Dioszegia hungarica PDD-24b-2 isolated from cloud water.</title>
        <authorList>
            <person name="Jarrige D."/>
            <person name="Haridas S."/>
            <person name="Bleykasten-Grosshans C."/>
            <person name="Joly M."/>
            <person name="Nadalig T."/>
            <person name="Sancelme M."/>
            <person name="Vuilleumier S."/>
            <person name="Grigoriev I.V."/>
            <person name="Amato P."/>
            <person name="Bringel F."/>
        </authorList>
    </citation>
    <scope>NUCLEOTIDE SEQUENCE</scope>
    <source>
        <strain evidence="12">PDD-24b-2</strain>
    </source>
</reference>
<keyword evidence="13" id="KW-1185">Reference proteome</keyword>
<dbReference type="InterPro" id="IPR040218">
    <property type="entry name" value="SLC7A6OS"/>
</dbReference>
<dbReference type="GeneID" id="77728940"/>
<feature type="domain" description="Transcription factor Iwr1" evidence="11">
    <location>
        <begin position="245"/>
        <end position="317"/>
    </location>
</feature>
<evidence type="ECO:0000256" key="9">
    <source>
        <dbReference type="ARBA" id="ARBA00023242"/>
    </source>
</evidence>
<evidence type="ECO:0000256" key="3">
    <source>
        <dbReference type="ARBA" id="ARBA00004496"/>
    </source>
</evidence>
<dbReference type="PANTHER" id="PTHR31196">
    <property type="entry name" value="RNA POLYMERASE II NUCLEAR LOCALIZATION PROTEIN SLC7A6OS-RELATED"/>
    <property type="match status" value="1"/>
</dbReference>
<protein>
    <recommendedName>
        <fullName evidence="5">Probable RNA polymerase II nuclear localization protein SLC7A6OS</fullName>
    </recommendedName>
</protein>
<keyword evidence="7" id="KW-0963">Cytoplasm</keyword>
<evidence type="ECO:0000313" key="12">
    <source>
        <dbReference type="EMBL" id="KAI9634792.1"/>
    </source>
</evidence>
<evidence type="ECO:0000256" key="8">
    <source>
        <dbReference type="ARBA" id="ARBA00022927"/>
    </source>
</evidence>
<feature type="compositionally biased region" description="Acidic residues" evidence="10">
    <location>
        <begin position="294"/>
        <end position="306"/>
    </location>
</feature>
<dbReference type="Proteomes" id="UP001164286">
    <property type="component" value="Unassembled WGS sequence"/>
</dbReference>
<dbReference type="RefSeq" id="XP_052944569.1">
    <property type="nucleotide sequence ID" value="XM_053089735.1"/>
</dbReference>